<proteinExistence type="predicted"/>
<evidence type="ECO:0000313" key="1">
    <source>
        <dbReference type="EMBL" id="GCE27889.1"/>
    </source>
</evidence>
<organism evidence="1 2">
    <name type="scientific">Dictyobacter alpinus</name>
    <dbReference type="NCBI Taxonomy" id="2014873"/>
    <lineage>
        <taxon>Bacteria</taxon>
        <taxon>Bacillati</taxon>
        <taxon>Chloroflexota</taxon>
        <taxon>Ktedonobacteria</taxon>
        <taxon>Ktedonobacterales</taxon>
        <taxon>Dictyobacteraceae</taxon>
        <taxon>Dictyobacter</taxon>
    </lineage>
</organism>
<sequence length="78" mass="9345">MVGHQWRSTTAANYRRCDRSQCGAAQRLVGSDWQDVQLVTRKRSVKTWEELEYEMLNTSYEVSLVDADRMRDLKNYWR</sequence>
<dbReference type="Proteomes" id="UP000287171">
    <property type="component" value="Unassembled WGS sequence"/>
</dbReference>
<name>A0A402B9A0_9CHLR</name>
<reference evidence="2" key="1">
    <citation type="submission" date="2018-12" db="EMBL/GenBank/DDBJ databases">
        <title>Tengunoibacter tsumagoiensis gen. nov., sp. nov., Dictyobacter kobayashii sp. nov., D. alpinus sp. nov., and D. joshuensis sp. nov. and description of Dictyobacteraceae fam. nov. within the order Ktedonobacterales isolated from Tengu-no-mugimeshi.</title>
        <authorList>
            <person name="Wang C.M."/>
            <person name="Zheng Y."/>
            <person name="Sakai Y."/>
            <person name="Toyoda A."/>
            <person name="Minakuchi Y."/>
            <person name="Abe K."/>
            <person name="Yokota A."/>
            <person name="Yabe S."/>
        </authorList>
    </citation>
    <scope>NUCLEOTIDE SEQUENCE [LARGE SCALE GENOMIC DNA]</scope>
    <source>
        <strain evidence="2">Uno16</strain>
    </source>
</reference>
<keyword evidence="2" id="KW-1185">Reference proteome</keyword>
<comment type="caution">
    <text evidence="1">The sequence shown here is derived from an EMBL/GenBank/DDBJ whole genome shotgun (WGS) entry which is preliminary data.</text>
</comment>
<dbReference type="EMBL" id="BIFT01000001">
    <property type="protein sequence ID" value="GCE27889.1"/>
    <property type="molecule type" value="Genomic_DNA"/>
</dbReference>
<gene>
    <name evidence="1" type="ORF">KDA_33730</name>
</gene>
<accession>A0A402B9A0</accession>
<protein>
    <submittedName>
        <fullName evidence="1">Uncharacterized protein</fullName>
    </submittedName>
</protein>
<evidence type="ECO:0000313" key="2">
    <source>
        <dbReference type="Proteomes" id="UP000287171"/>
    </source>
</evidence>
<dbReference type="AlphaFoldDB" id="A0A402B9A0"/>